<dbReference type="EMBL" id="HBIN01003498">
    <property type="protein sequence ID" value="CAE0432082.1"/>
    <property type="molecule type" value="Transcribed_RNA"/>
</dbReference>
<keyword evidence="1" id="KW-0812">Transmembrane</keyword>
<feature type="transmembrane region" description="Helical" evidence="1">
    <location>
        <begin position="132"/>
        <end position="152"/>
    </location>
</feature>
<feature type="transmembrane region" description="Helical" evidence="1">
    <location>
        <begin position="99"/>
        <end position="120"/>
    </location>
</feature>
<feature type="transmembrane region" description="Helical" evidence="1">
    <location>
        <begin position="47"/>
        <end position="72"/>
    </location>
</feature>
<protein>
    <submittedName>
        <fullName evidence="2">Uncharacterized protein</fullName>
    </submittedName>
</protein>
<reference evidence="2" key="1">
    <citation type="submission" date="2021-01" db="EMBL/GenBank/DDBJ databases">
        <authorList>
            <person name="Corre E."/>
            <person name="Pelletier E."/>
            <person name="Niang G."/>
            <person name="Scheremetjew M."/>
            <person name="Finn R."/>
            <person name="Kale V."/>
            <person name="Holt S."/>
            <person name="Cochrane G."/>
            <person name="Meng A."/>
            <person name="Brown T."/>
            <person name="Cohen L."/>
        </authorList>
    </citation>
    <scope>NUCLEOTIDE SEQUENCE</scope>
    <source>
        <strain evidence="2">GSBS06</strain>
    </source>
</reference>
<organism evidence="2">
    <name type="scientific">Aplanochytrium stocchinoi</name>
    <dbReference type="NCBI Taxonomy" id="215587"/>
    <lineage>
        <taxon>Eukaryota</taxon>
        <taxon>Sar</taxon>
        <taxon>Stramenopiles</taxon>
        <taxon>Bigyra</taxon>
        <taxon>Labyrinthulomycetes</taxon>
        <taxon>Thraustochytrida</taxon>
        <taxon>Thraustochytriidae</taxon>
        <taxon>Aplanochytrium</taxon>
    </lineage>
</organism>
<gene>
    <name evidence="2" type="ORF">ASTO00021_LOCUS2412</name>
</gene>
<keyword evidence="1" id="KW-0472">Membrane</keyword>
<evidence type="ECO:0000256" key="1">
    <source>
        <dbReference type="SAM" id="Phobius"/>
    </source>
</evidence>
<sequence>MLAQIYPLFAQILFGPASAYIRAKTWDIEVSFPLGNLYAESFSSTLLAFALSPAVPSVLFVSLLLHVISYLVTKVDVLYHHKNFIASNPRFGSDVSVRLIQFLPFIGWLHLLSAVVQSILRSGTLSWWDVSAMSLLCLLGIFTLLWSGMYLYSYDVAAKRDSIIKIHRNNDVSRSSSVEVDEDEHAWAGATISFNTSTISSNTRDWQAALSLHQLRQDSLKDSFDEYRLPWVTELNSQF</sequence>
<dbReference type="AlphaFoldDB" id="A0A7S3PAV6"/>
<keyword evidence="1" id="KW-1133">Transmembrane helix</keyword>
<evidence type="ECO:0000313" key="2">
    <source>
        <dbReference type="EMBL" id="CAE0432082.1"/>
    </source>
</evidence>
<name>A0A7S3PAV6_9STRA</name>
<proteinExistence type="predicted"/>
<accession>A0A7S3PAV6</accession>